<dbReference type="EMBL" id="LVHI01000023">
    <property type="protein sequence ID" value="OAK52621.1"/>
    <property type="molecule type" value="Genomic_DNA"/>
</dbReference>
<evidence type="ECO:0000313" key="2">
    <source>
        <dbReference type="Proteomes" id="UP000077519"/>
    </source>
</evidence>
<name>A0A177YAY9_9NOCA</name>
<evidence type="ECO:0000313" key="1">
    <source>
        <dbReference type="EMBL" id="OAK52621.1"/>
    </source>
</evidence>
<sequence>MTETASDMPVHPSCLEVVGTESSREKPRQRSRAVVGIDEEIAAAELVQQLSTAPARHQPRSAAVAAGECNQPATAGGMKVGHQAALGAQAQTI</sequence>
<gene>
    <name evidence="1" type="ORF">A3K89_07375</name>
</gene>
<reference evidence="1 2" key="1">
    <citation type="submission" date="2016-03" db="EMBL/GenBank/DDBJ databases">
        <title>Genome sequence of Rhodococcus kyotonensis KB10.</title>
        <authorList>
            <person name="Jeong H."/>
            <person name="Hong C.E."/>
            <person name="Jo S.H."/>
            <person name="Park J.M."/>
        </authorList>
    </citation>
    <scope>NUCLEOTIDE SEQUENCE [LARGE SCALE GENOMIC DNA]</scope>
    <source>
        <strain evidence="1 2">KB10</strain>
    </source>
</reference>
<organism evidence="1 2">
    <name type="scientific">Rhodococcoides kyotonense</name>
    <dbReference type="NCBI Taxonomy" id="398843"/>
    <lineage>
        <taxon>Bacteria</taxon>
        <taxon>Bacillati</taxon>
        <taxon>Actinomycetota</taxon>
        <taxon>Actinomycetes</taxon>
        <taxon>Mycobacteriales</taxon>
        <taxon>Nocardiaceae</taxon>
        <taxon>Rhodococcoides</taxon>
    </lineage>
</organism>
<protein>
    <submittedName>
        <fullName evidence="1">Uncharacterized protein</fullName>
    </submittedName>
</protein>
<dbReference type="Proteomes" id="UP000077519">
    <property type="component" value="Unassembled WGS sequence"/>
</dbReference>
<dbReference type="AlphaFoldDB" id="A0A177YAY9"/>
<proteinExistence type="predicted"/>
<comment type="caution">
    <text evidence="1">The sequence shown here is derived from an EMBL/GenBank/DDBJ whole genome shotgun (WGS) entry which is preliminary data.</text>
</comment>
<keyword evidence="2" id="KW-1185">Reference proteome</keyword>
<accession>A0A177YAY9</accession>